<feature type="transmembrane region" description="Helical" evidence="6">
    <location>
        <begin position="251"/>
        <end position="273"/>
    </location>
</feature>
<feature type="transmembrane region" description="Helical" evidence="6">
    <location>
        <begin position="329"/>
        <end position="348"/>
    </location>
</feature>
<evidence type="ECO:0000256" key="3">
    <source>
        <dbReference type="ARBA" id="ARBA00022692"/>
    </source>
</evidence>
<comment type="caution">
    <text evidence="8">The sequence shown here is derived from an EMBL/GenBank/DDBJ whole genome shotgun (WGS) entry which is preliminary data.</text>
</comment>
<keyword evidence="9" id="KW-1185">Reference proteome</keyword>
<feature type="transmembrane region" description="Helical" evidence="6">
    <location>
        <begin position="446"/>
        <end position="464"/>
    </location>
</feature>
<dbReference type="STRING" id="45882.A0A0V1DAR8"/>
<dbReference type="InterPro" id="IPR036259">
    <property type="entry name" value="MFS_trans_sf"/>
</dbReference>
<dbReference type="SUPFAM" id="SSF103473">
    <property type="entry name" value="MFS general substrate transporter"/>
    <property type="match status" value="2"/>
</dbReference>
<dbReference type="GO" id="GO:0016020">
    <property type="term" value="C:membrane"/>
    <property type="evidence" value="ECO:0007669"/>
    <property type="project" value="UniProtKB-SubCell"/>
</dbReference>
<reference evidence="8 9" key="1">
    <citation type="submission" date="2015-01" db="EMBL/GenBank/DDBJ databases">
        <title>Evolution of Trichinella species and genotypes.</title>
        <authorList>
            <person name="Korhonen P.K."/>
            <person name="Edoardo P."/>
            <person name="Giuseppe L.R."/>
            <person name="Gasser R.B."/>
        </authorList>
    </citation>
    <scope>NUCLEOTIDE SEQUENCE [LARGE SCALE GENOMIC DNA]</scope>
    <source>
        <strain evidence="8">ISS120</strain>
    </source>
</reference>
<evidence type="ECO:0000256" key="5">
    <source>
        <dbReference type="ARBA" id="ARBA00023136"/>
    </source>
</evidence>
<evidence type="ECO:0000256" key="4">
    <source>
        <dbReference type="ARBA" id="ARBA00022989"/>
    </source>
</evidence>
<feature type="domain" description="Major facilitator superfamily associated" evidence="7">
    <location>
        <begin position="664"/>
        <end position="724"/>
    </location>
</feature>
<dbReference type="EMBL" id="JYDI01000020">
    <property type="protein sequence ID" value="KRY58570.1"/>
    <property type="molecule type" value="Genomic_DNA"/>
</dbReference>
<protein>
    <submittedName>
        <fullName evidence="8">Major facilitator superfamily domain-containing protein 6</fullName>
    </submittedName>
</protein>
<comment type="subcellular location">
    <subcellularLocation>
        <location evidence="1">Membrane</location>
        <topology evidence="1">Multi-pass membrane protein</topology>
    </subcellularLocation>
</comment>
<evidence type="ECO:0000313" key="9">
    <source>
        <dbReference type="Proteomes" id="UP000054653"/>
    </source>
</evidence>
<evidence type="ECO:0000313" key="8">
    <source>
        <dbReference type="EMBL" id="KRY58570.1"/>
    </source>
</evidence>
<proteinExistence type="inferred from homology"/>
<feature type="transmembrane region" description="Helical" evidence="6">
    <location>
        <begin position="64"/>
        <end position="84"/>
    </location>
</feature>
<keyword evidence="3 6" id="KW-0812">Transmembrane</keyword>
<dbReference type="InterPro" id="IPR051717">
    <property type="entry name" value="MFS_MFSD6"/>
</dbReference>
<feature type="transmembrane region" description="Helical" evidence="6">
    <location>
        <begin position="722"/>
        <end position="739"/>
    </location>
</feature>
<sequence>MQTKEQLSGYGYQQSEPAATDYSKIDGAEKPFSRGKMQRSGTLLERSASLLGAISKGELFMSKLFYFFFYAAFGSLFPLISIYFKQLGMNATQAGLLVGIRPFVEFASAPFWGGLADRFRKGKAILLFSLICWIVFTLSLDFIQPNSPFCLIGNSSHQFLVPALDSDGNKKSSPMGKKLMDLNEFQSETAVESEFAFFYLPEMYKEVRTPGISPDILDKGAIVNYDPEKLGHLVSPPHSKKVYRKSAVEEVFLLLLITIIIGEFFSAPAITLADACTLNLLGDHPELYGRQRMFGSLGWGLAMFIIGIALDYSLVFPSHPCGLNIQEKNYTLCFAAFSVLMSCAFLVATQLKFSDFGEDSKKVAQRIMDSQIGNVDPLVAEQARTEAPEAQEVSPGHKWLNVMKTFATPHYSAFLFVTWWMGFGVGLVFCFLFWHLQDIGGSPSLYGLASVINHVSEIGAYFFSFRLINRIGHTKVLYVGLIANVARFLYISWLRDPWWVLPFEFIQEKNTSQSAYGQATVFIIIIILIIIAVPVMLTGEFQKKSRDITIRDFEEQLEQFFNEMLISCRKRLKTKITNANNGQKYSISILWKSQKSEKHPLVMPLASQIPFHRMHKNRTWAACVVCLDEKMRIVICEGACDLFTQELKAFNINLKLSIKCNPRLTHAAVWAAATSYISLATPPQFKSSAQGLLQGLHHGLGRGCGALFGGLIITYTGTQLMFRAYGFSCLVILGIFYAVNRFMSGDGIKYHSEAFLDEQHTLAPHGIPMHVPFSPKSEKLLDSGAAGFYGTVDPTQEAYDRYVKEPYDKPVNFEQLPSHLGAK</sequence>
<feature type="transmembrane region" description="Helical" evidence="6">
    <location>
        <begin position="413"/>
        <end position="434"/>
    </location>
</feature>
<dbReference type="AlphaFoldDB" id="A0A0V1DAR8"/>
<keyword evidence="5 6" id="KW-0472">Membrane</keyword>
<feature type="transmembrane region" description="Helical" evidence="6">
    <location>
        <begin position="124"/>
        <end position="143"/>
    </location>
</feature>
<evidence type="ECO:0000256" key="1">
    <source>
        <dbReference type="ARBA" id="ARBA00004141"/>
    </source>
</evidence>
<feature type="transmembrane region" description="Helical" evidence="6">
    <location>
        <begin position="515"/>
        <end position="537"/>
    </location>
</feature>
<dbReference type="Proteomes" id="UP000054653">
    <property type="component" value="Unassembled WGS sequence"/>
</dbReference>
<dbReference type="OMA" id="ANQHNPF"/>
<evidence type="ECO:0000259" key="7">
    <source>
        <dbReference type="Pfam" id="PF12832"/>
    </source>
</evidence>
<dbReference type="InterPro" id="IPR024989">
    <property type="entry name" value="MFS_assoc_dom"/>
</dbReference>
<name>A0A0V1DAR8_TRIBR</name>
<feature type="transmembrane region" description="Helical" evidence="6">
    <location>
        <begin position="476"/>
        <end position="495"/>
    </location>
</feature>
<dbReference type="Pfam" id="PF12832">
    <property type="entry name" value="MFS_1_like"/>
    <property type="match status" value="2"/>
</dbReference>
<dbReference type="PANTHER" id="PTHR16172:SF2">
    <property type="entry name" value="MAJOR FACILITATOR SUPERFAMILY DOMAIN-CONTAINING PROTEIN 6"/>
    <property type="match status" value="1"/>
</dbReference>
<keyword evidence="4 6" id="KW-1133">Transmembrane helix</keyword>
<dbReference type="Gene3D" id="1.20.1250.20">
    <property type="entry name" value="MFS general substrate transporter like domains"/>
    <property type="match status" value="4"/>
</dbReference>
<evidence type="ECO:0000256" key="6">
    <source>
        <dbReference type="SAM" id="Phobius"/>
    </source>
</evidence>
<dbReference type="PANTHER" id="PTHR16172">
    <property type="entry name" value="MAJOR FACILITATOR SUPERFAMILY DOMAIN-CONTAINING PROTEIN 6-LIKE"/>
    <property type="match status" value="1"/>
</dbReference>
<organism evidence="8 9">
    <name type="scientific">Trichinella britovi</name>
    <name type="common">Parasitic roundworm</name>
    <dbReference type="NCBI Taxonomy" id="45882"/>
    <lineage>
        <taxon>Eukaryota</taxon>
        <taxon>Metazoa</taxon>
        <taxon>Ecdysozoa</taxon>
        <taxon>Nematoda</taxon>
        <taxon>Enoplea</taxon>
        <taxon>Dorylaimia</taxon>
        <taxon>Trichinellida</taxon>
        <taxon>Trichinellidae</taxon>
        <taxon>Trichinella</taxon>
    </lineage>
</organism>
<feature type="transmembrane region" description="Helical" evidence="6">
    <location>
        <begin position="294"/>
        <end position="317"/>
    </location>
</feature>
<gene>
    <name evidence="8" type="primary">MFSD6</name>
    <name evidence="8" type="ORF">T03_3035</name>
</gene>
<feature type="domain" description="Major facilitator superfamily associated" evidence="7">
    <location>
        <begin position="61"/>
        <end position="507"/>
    </location>
</feature>
<dbReference type="CDD" id="cd17335">
    <property type="entry name" value="MFS_MFSD6"/>
    <property type="match status" value="1"/>
</dbReference>
<dbReference type="OrthoDB" id="5989317at2759"/>
<evidence type="ECO:0000256" key="2">
    <source>
        <dbReference type="ARBA" id="ARBA00005241"/>
    </source>
</evidence>
<accession>A0A0V1DAR8</accession>
<comment type="similarity">
    <text evidence="2">Belongs to the major facilitator superfamily. MFSD6 family.</text>
</comment>